<dbReference type="InterPro" id="IPR029058">
    <property type="entry name" value="AB_hydrolase_fold"/>
</dbReference>
<dbReference type="PANTHER" id="PTHR42103">
    <property type="entry name" value="ALPHA/BETA-HYDROLASES SUPERFAMILY PROTEIN"/>
    <property type="match status" value="1"/>
</dbReference>
<dbReference type="GO" id="GO:0016787">
    <property type="term" value="F:hydrolase activity"/>
    <property type="evidence" value="ECO:0007669"/>
    <property type="project" value="UniProtKB-KW"/>
</dbReference>
<dbReference type="PANTHER" id="PTHR42103:SF2">
    <property type="entry name" value="AB HYDROLASE-1 DOMAIN-CONTAINING PROTEIN"/>
    <property type="match status" value="1"/>
</dbReference>
<reference evidence="1" key="1">
    <citation type="journal article" date="2020" name="mSystems">
        <title>Genome- and Community-Level Interaction Insights into Carbon Utilization and Element Cycling Functions of Hydrothermarchaeota in Hydrothermal Sediment.</title>
        <authorList>
            <person name="Zhou Z."/>
            <person name="Liu Y."/>
            <person name="Xu W."/>
            <person name="Pan J."/>
            <person name="Luo Z.H."/>
            <person name="Li M."/>
        </authorList>
    </citation>
    <scope>NUCLEOTIDE SEQUENCE [LARGE SCALE GENOMIC DNA]</scope>
    <source>
        <strain evidence="1">SpSt-26</strain>
    </source>
</reference>
<organism evidence="1">
    <name type="scientific">Archaeoglobus fulgidus</name>
    <dbReference type="NCBI Taxonomy" id="2234"/>
    <lineage>
        <taxon>Archaea</taxon>
        <taxon>Methanobacteriati</taxon>
        <taxon>Methanobacteriota</taxon>
        <taxon>Archaeoglobi</taxon>
        <taxon>Archaeoglobales</taxon>
        <taxon>Archaeoglobaceae</taxon>
        <taxon>Archaeoglobus</taxon>
    </lineage>
</organism>
<protein>
    <submittedName>
        <fullName evidence="1">Alpha/beta hydrolase</fullName>
    </submittedName>
</protein>
<accession>A0A7J2THB7</accession>
<comment type="caution">
    <text evidence="1">The sequence shown here is derived from an EMBL/GenBank/DDBJ whole genome shotgun (WGS) entry which is preliminary data.</text>
</comment>
<dbReference type="SUPFAM" id="SSF53474">
    <property type="entry name" value="alpha/beta-Hydrolases"/>
    <property type="match status" value="1"/>
</dbReference>
<gene>
    <name evidence="1" type="ORF">ENP88_03130</name>
</gene>
<name>A0A7J2THB7_ARCFL</name>
<proteinExistence type="predicted"/>
<sequence length="185" mass="20718">MKIEINGIESSYEPVGKKAVLLCPPHPLMGGNRFDARLVRIANELNKIGFSTLIFDYRGYREGIGEIEDAKTCIEFLKSRHSSVSILGYSFGSVVASNVADLCSSAIFISPLPSIGSISFRDSKVPKLLIMAKRDQFVSLSESLDLFFRLSEPRDFVILDTDHFYFGKFDVLAKKVCDFLMINVF</sequence>
<keyword evidence="1" id="KW-0378">Hydrolase</keyword>
<dbReference type="Gene3D" id="3.40.50.1820">
    <property type="entry name" value="alpha/beta hydrolase"/>
    <property type="match status" value="1"/>
</dbReference>
<dbReference type="AlphaFoldDB" id="A0A7J2THB7"/>
<evidence type="ECO:0000313" key="1">
    <source>
        <dbReference type="EMBL" id="HEH35149.1"/>
    </source>
</evidence>
<dbReference type="EMBL" id="DSLA01000048">
    <property type="protein sequence ID" value="HEH35149.1"/>
    <property type="molecule type" value="Genomic_DNA"/>
</dbReference>